<dbReference type="PANTHER" id="PTHR18937">
    <property type="entry name" value="STRUCTURAL MAINTENANCE OF CHROMOSOMES SMC FAMILY MEMBER"/>
    <property type="match status" value="1"/>
</dbReference>
<name>A0A0N5AHP7_9BILA</name>
<dbReference type="Pfam" id="PF06470">
    <property type="entry name" value="SMC_hinge"/>
    <property type="match status" value="1"/>
</dbReference>
<keyword evidence="8" id="KW-0226">DNA condensation</keyword>
<keyword evidence="9 11" id="KW-0539">Nucleus</keyword>
<dbReference type="SUPFAM" id="SSF52540">
    <property type="entry name" value="P-loop containing nucleoside triphosphate hydrolases"/>
    <property type="match status" value="1"/>
</dbReference>
<organism evidence="14 15">
    <name type="scientific">Syphacia muris</name>
    <dbReference type="NCBI Taxonomy" id="451379"/>
    <lineage>
        <taxon>Eukaryota</taxon>
        <taxon>Metazoa</taxon>
        <taxon>Ecdysozoa</taxon>
        <taxon>Nematoda</taxon>
        <taxon>Chromadorea</taxon>
        <taxon>Rhabditida</taxon>
        <taxon>Spirurina</taxon>
        <taxon>Oxyuridomorpha</taxon>
        <taxon>Oxyuroidea</taxon>
        <taxon>Oxyuridae</taxon>
        <taxon>Syphacia</taxon>
    </lineage>
</organism>
<dbReference type="InterPro" id="IPR024704">
    <property type="entry name" value="SMC"/>
</dbReference>
<dbReference type="InterPro" id="IPR003395">
    <property type="entry name" value="RecF/RecN/SMC_N"/>
</dbReference>
<dbReference type="Gene3D" id="3.30.70.1620">
    <property type="match status" value="1"/>
</dbReference>
<dbReference type="SMART" id="SM00968">
    <property type="entry name" value="SMC_hinge"/>
    <property type="match status" value="1"/>
</dbReference>
<reference evidence="15" key="1">
    <citation type="submission" date="2017-02" db="UniProtKB">
        <authorList>
            <consortium name="WormBaseParasite"/>
        </authorList>
    </citation>
    <scope>IDENTIFICATION</scope>
</reference>
<keyword evidence="5" id="KW-0498">Mitosis</keyword>
<dbReference type="Gene3D" id="1.20.1060.20">
    <property type="match status" value="1"/>
</dbReference>
<keyword evidence="6" id="KW-0067">ATP-binding</keyword>
<feature type="coiled-coil region" evidence="12">
    <location>
        <begin position="57"/>
        <end position="84"/>
    </location>
</feature>
<comment type="similarity">
    <text evidence="2">Belongs to the SMC family. SMC4 subfamily.</text>
</comment>
<evidence type="ECO:0000256" key="12">
    <source>
        <dbReference type="SAM" id="Coils"/>
    </source>
</evidence>
<dbReference type="STRING" id="451379.A0A0N5AHP7"/>
<feature type="domain" description="SMC hinge" evidence="13">
    <location>
        <begin position="601"/>
        <end position="717"/>
    </location>
</feature>
<keyword evidence="14" id="KW-1185">Reference proteome</keyword>
<keyword evidence="7 12" id="KW-0175">Coiled coil</keyword>
<evidence type="ECO:0000256" key="8">
    <source>
        <dbReference type="ARBA" id="ARBA00023067"/>
    </source>
</evidence>
<dbReference type="GO" id="GO:0005634">
    <property type="term" value="C:nucleus"/>
    <property type="evidence" value="ECO:0007669"/>
    <property type="project" value="UniProtKB-SubCell"/>
</dbReference>
<dbReference type="GO" id="GO:0000796">
    <property type="term" value="C:condensin complex"/>
    <property type="evidence" value="ECO:0007669"/>
    <property type="project" value="TreeGrafter"/>
</dbReference>
<evidence type="ECO:0000313" key="14">
    <source>
        <dbReference type="Proteomes" id="UP000046393"/>
    </source>
</evidence>
<evidence type="ECO:0000256" key="1">
    <source>
        <dbReference type="ARBA" id="ARBA00004123"/>
    </source>
</evidence>
<evidence type="ECO:0000256" key="5">
    <source>
        <dbReference type="ARBA" id="ARBA00022776"/>
    </source>
</evidence>
<evidence type="ECO:0000256" key="9">
    <source>
        <dbReference type="ARBA" id="ARBA00023242"/>
    </source>
</evidence>
<sequence>MTKKGGTRHRKTNEETQSKGKIVCIIDYNIDKLKDCIGRDEENQNIVLTIFDVVVEANDELKATNEAEDLIDELRNDIDNEDLLNMEIPPMPEPVMSSDGTGNRLMITSIEVENFKSYYGKQVIGPFHQNFTSIIGPNGSGKSNVIDSLLFVFGYRAAKLRSAKLSILIHSSASHENLQSCSVAVNFQKIVDLPDGGYTVVPGSQFKITRTAYKDNSSRYFYNGKGMQFKEIAKLLRQVGIDLIHNRFLILQGEVEQIALMKPKAQNENDNGMLEYLEDIIGSSRLKIPLEKLAIKIEELQEQRTSQLSKVKYAEKEKNDSEGKAVTFIAEMRIDNAITIAKNQLYSVEKLKAVKNVNNLKIERDKKVEELNAMKLRQKEIFDLQENRKHENSKFQKSYEIAQEEFELLKTKMNGLEQATKKRQIEKLRFEDRIKKLSDEMKKEEKKVDECMKKFENETADSQEKKKALEEELGDLKLKEDEACSKLTLAQEALQILRLKEENENKKVLNLQTRLKESEELLDTKKKETANARKALPNLESELLKKKSELTETQKLEANCIENIRNFRNKYEQKIQTAEAFKSQNVVLNRIMSEKKCGRLPGVFGRLGDLGGIEKKYDVAISTTCGALDYIVVDSIDTAQQCVNFLKKERLGLATFIALDKQEHLKKYMQKPESTPEQVPRLFDLITVTDPKVLPAFYYALRETLVANDIATATRVGLGGAKRYRVVTLKGEVVEASGLMSGGGRSERRGRIGQNVKVDTSKDSGVEIKELEQNLKKEETRLGEIRISLQQIQRRIQVLESDCSRIRSNLEFDFDTLEKEVRSLKETLKMQMEKAKNAATDDDALRKAKSDVERLEKNRDAATEAADALRERVHEVADVLQKAYDSLVGGASRELNALKEKKETAVKGISKERATLNSSQRNLNKAKTRKADLEVDYNEAANTIERLKNEEEQSATEISSIREQKLISEEKMKKAEETLKEAIAKNNELDGEDAELKKQLGDCSRDLKEQEQILDAAKHKVASVDQKISALSMKYVKCIDRFPDAVKEGGIDDDDVLKKALELEKDFFERVKTGDAEEYVSSPLVSSKVLPVYTEEQIGQFDSEEAEFNIKNLEKRKAGKGININDLEEYIKKLDRYEHELEILNVISLTRDKHRQLYQQLRKQRMTEFMEGFTQIGVLLKEMYQMITLGGNASLDLVDSLDPFSEGVSFGVRPPKKSWKQISNLSGGEKTLASLALVFALHHYRPTPLYIMDEIDAALDFRNVSIIGHYVKERTKNAQFIIISLRNNMFELADRLIGIYKTFDCTKNVAIDPKAVRENMIRFRSAIEESRQRNNSTEESVVA</sequence>
<dbReference type="InterPro" id="IPR027417">
    <property type="entry name" value="P-loop_NTPase"/>
</dbReference>
<dbReference type="GO" id="GO:0051301">
    <property type="term" value="P:cell division"/>
    <property type="evidence" value="ECO:0007669"/>
    <property type="project" value="UniProtKB-KW"/>
</dbReference>
<dbReference type="Pfam" id="PF02463">
    <property type="entry name" value="SMC_N"/>
    <property type="match status" value="1"/>
</dbReference>
<dbReference type="SUPFAM" id="SSF75553">
    <property type="entry name" value="Smc hinge domain"/>
    <property type="match status" value="1"/>
</dbReference>
<dbReference type="Proteomes" id="UP000046393">
    <property type="component" value="Unplaced"/>
</dbReference>
<keyword evidence="4" id="KW-0547">Nucleotide-binding</keyword>
<evidence type="ECO:0000256" key="4">
    <source>
        <dbReference type="ARBA" id="ARBA00022741"/>
    </source>
</evidence>
<evidence type="ECO:0000256" key="7">
    <source>
        <dbReference type="ARBA" id="ARBA00023054"/>
    </source>
</evidence>
<dbReference type="GO" id="GO:0005524">
    <property type="term" value="F:ATP binding"/>
    <property type="evidence" value="ECO:0007669"/>
    <property type="project" value="UniProtKB-KW"/>
</dbReference>
<proteinExistence type="inferred from homology"/>
<dbReference type="InterPro" id="IPR036277">
    <property type="entry name" value="SMC_hinge_sf"/>
</dbReference>
<evidence type="ECO:0000256" key="11">
    <source>
        <dbReference type="PIRNR" id="PIRNR005719"/>
    </source>
</evidence>
<evidence type="ECO:0000256" key="2">
    <source>
        <dbReference type="ARBA" id="ARBA00006005"/>
    </source>
</evidence>
<dbReference type="FunFam" id="3.40.50.300:FF:000585">
    <property type="entry name" value="Structural maintenance of chromosomes 4"/>
    <property type="match status" value="1"/>
</dbReference>
<dbReference type="PIRSF" id="PIRSF005719">
    <property type="entry name" value="SMC"/>
    <property type="match status" value="1"/>
</dbReference>
<dbReference type="WBParaSite" id="SMUV_0000390601-mRNA-1">
    <property type="protein sequence ID" value="SMUV_0000390601-mRNA-1"/>
    <property type="gene ID" value="SMUV_0000390601"/>
</dbReference>
<evidence type="ECO:0000256" key="6">
    <source>
        <dbReference type="ARBA" id="ARBA00022840"/>
    </source>
</evidence>
<dbReference type="GO" id="GO:0016887">
    <property type="term" value="F:ATP hydrolysis activity"/>
    <property type="evidence" value="ECO:0007669"/>
    <property type="project" value="InterPro"/>
</dbReference>
<protein>
    <recommendedName>
        <fullName evidence="11">Structural maintenance of chromosomes protein</fullName>
    </recommendedName>
</protein>
<dbReference type="FunFam" id="3.40.50.300:FF:000481">
    <property type="entry name" value="Structural maintenance of chromosomes 4"/>
    <property type="match status" value="1"/>
</dbReference>
<keyword evidence="3" id="KW-0132">Cell division</keyword>
<evidence type="ECO:0000256" key="3">
    <source>
        <dbReference type="ARBA" id="ARBA00022618"/>
    </source>
</evidence>
<dbReference type="InterPro" id="IPR010935">
    <property type="entry name" value="SMC_hinge"/>
</dbReference>
<feature type="coiled-coil region" evidence="12">
    <location>
        <begin position="909"/>
        <end position="1027"/>
    </location>
</feature>
<dbReference type="GO" id="GO:0007076">
    <property type="term" value="P:mitotic chromosome condensation"/>
    <property type="evidence" value="ECO:0007669"/>
    <property type="project" value="TreeGrafter"/>
</dbReference>
<feature type="coiled-coil region" evidence="12">
    <location>
        <begin position="357"/>
        <end position="542"/>
    </location>
</feature>
<dbReference type="FunFam" id="1.20.1060.20:FF:000003">
    <property type="entry name" value="Structural maintenance of chromosomes 4"/>
    <property type="match status" value="1"/>
</dbReference>
<evidence type="ECO:0000313" key="15">
    <source>
        <dbReference type="WBParaSite" id="SMUV_0000390601-mRNA-1"/>
    </source>
</evidence>
<feature type="coiled-coil region" evidence="12">
    <location>
        <begin position="290"/>
        <end position="317"/>
    </location>
</feature>
<comment type="subcellular location">
    <subcellularLocation>
        <location evidence="1 11">Nucleus</location>
    </subcellularLocation>
</comment>
<evidence type="ECO:0000259" key="13">
    <source>
        <dbReference type="SMART" id="SM00968"/>
    </source>
</evidence>
<dbReference type="Gene3D" id="3.40.50.300">
    <property type="entry name" value="P-loop containing nucleotide triphosphate hydrolases"/>
    <property type="match status" value="2"/>
</dbReference>
<evidence type="ECO:0000256" key="10">
    <source>
        <dbReference type="ARBA" id="ARBA00023306"/>
    </source>
</evidence>
<feature type="coiled-coil region" evidence="12">
    <location>
        <begin position="761"/>
        <end position="872"/>
    </location>
</feature>
<accession>A0A0N5AHP7</accession>
<dbReference type="PANTHER" id="PTHR18937:SF172">
    <property type="entry name" value="STRUCTURAL MAINTENANCE OF CHROMOSOMES PROTEIN"/>
    <property type="match status" value="1"/>
</dbReference>
<keyword evidence="10" id="KW-0131">Cell cycle</keyword>